<evidence type="ECO:0000256" key="7">
    <source>
        <dbReference type="ARBA" id="ARBA00022692"/>
    </source>
</evidence>
<evidence type="ECO:0000256" key="5">
    <source>
        <dbReference type="ARBA" id="ARBA00022475"/>
    </source>
</evidence>
<evidence type="ECO:0000256" key="1">
    <source>
        <dbReference type="ARBA" id="ARBA00002264"/>
    </source>
</evidence>
<comment type="similarity">
    <text evidence="3">Belongs to the binding-protein-dependent transport system permease family. MalFG subfamily.</text>
</comment>
<dbReference type="Proteomes" id="UP000016646">
    <property type="component" value="Unassembled WGS sequence"/>
</dbReference>
<keyword evidence="8 11" id="KW-1133">Transmembrane helix</keyword>
<evidence type="ECO:0000256" key="8">
    <source>
        <dbReference type="ARBA" id="ARBA00022989"/>
    </source>
</evidence>
<keyword evidence="14" id="KW-1185">Reference proteome</keyword>
<dbReference type="PROSITE" id="PS50928">
    <property type="entry name" value="ABC_TM1"/>
    <property type="match status" value="1"/>
</dbReference>
<dbReference type="SUPFAM" id="SSF161098">
    <property type="entry name" value="MetI-like"/>
    <property type="match status" value="1"/>
</dbReference>
<evidence type="ECO:0000256" key="4">
    <source>
        <dbReference type="ARBA" id="ARBA00022448"/>
    </source>
</evidence>
<evidence type="ECO:0000256" key="2">
    <source>
        <dbReference type="ARBA" id="ARBA00004651"/>
    </source>
</evidence>
<dbReference type="CDD" id="cd06261">
    <property type="entry name" value="TM_PBP2"/>
    <property type="match status" value="1"/>
</dbReference>
<name>A0ABP2YIA1_TRESO</name>
<dbReference type="PANTHER" id="PTHR32243:SF50">
    <property type="entry name" value="MALTOSE_MALTODEXTRIN TRANSPORT SYSTEM PERMEASE PROTEIN MALG"/>
    <property type="match status" value="1"/>
</dbReference>
<evidence type="ECO:0000313" key="14">
    <source>
        <dbReference type="Proteomes" id="UP000016646"/>
    </source>
</evidence>
<feature type="transmembrane region" description="Helical" evidence="11">
    <location>
        <begin position="75"/>
        <end position="94"/>
    </location>
</feature>
<sequence>MKNKKNECILNIIAICIAVLFLFPVYWIIITSLKTEKEIFQINLTFFPKELVFTSYIEQFSKGEYNLLTGFKNSFIVAFLTMVLTGLLAVPAAYGLARFNIIFKGAFIQSFLLTQLMPVTLLLTPMFIIFKKIDLIDTYFAPIFASCTSAIPFAVIILRPYFLSIPREMEDVAKIDGCNMWTTFLRIIIPISYPGIIMVGVFSFLFGWSDLIYSLTFLSSQTTRPINAGIYNYIGKYGIQWNNIMAFGTVIIIPVILLFIFLQKYIISGLTSGSVKE</sequence>
<proteinExistence type="inferred from homology"/>
<comment type="function">
    <text evidence="1">Part of the ABC transporter complex MalEFGK involved in maltose/maltodextrin import. Probably responsible for the translocation of the substrate across the membrane.</text>
</comment>
<dbReference type="InterPro" id="IPR035906">
    <property type="entry name" value="MetI-like_sf"/>
</dbReference>
<keyword evidence="9 11" id="KW-0472">Membrane</keyword>
<keyword evidence="5" id="KW-1003">Cell membrane</keyword>
<feature type="domain" description="ABC transmembrane type-1" evidence="12">
    <location>
        <begin position="71"/>
        <end position="262"/>
    </location>
</feature>
<organism evidence="13 14">
    <name type="scientific">Treponema socranskii subsp. socranskii VPI DR56BR1116 = ATCC 35536</name>
    <dbReference type="NCBI Taxonomy" id="1125725"/>
    <lineage>
        <taxon>Bacteria</taxon>
        <taxon>Pseudomonadati</taxon>
        <taxon>Spirochaetota</taxon>
        <taxon>Spirochaetia</taxon>
        <taxon>Spirochaetales</taxon>
        <taxon>Treponemataceae</taxon>
        <taxon>Treponema</taxon>
    </lineage>
</organism>
<feature type="transmembrane region" description="Helical" evidence="11">
    <location>
        <begin position="12"/>
        <end position="30"/>
    </location>
</feature>
<keyword evidence="6" id="KW-0762">Sugar transport</keyword>
<dbReference type="RefSeq" id="WP_021495778.1">
    <property type="nucleotide sequence ID" value="NZ_AVQI01000080.1"/>
</dbReference>
<feature type="transmembrane region" description="Helical" evidence="11">
    <location>
        <begin position="183"/>
        <end position="208"/>
    </location>
</feature>
<keyword evidence="4 11" id="KW-0813">Transport</keyword>
<feature type="transmembrane region" description="Helical" evidence="11">
    <location>
        <begin position="244"/>
        <end position="262"/>
    </location>
</feature>
<gene>
    <name evidence="13" type="ORF">HMPREF0860_0223</name>
</gene>
<reference evidence="13 14" key="1">
    <citation type="submission" date="2013-08" db="EMBL/GenBank/DDBJ databases">
        <authorList>
            <person name="Durkin A.S."/>
            <person name="Haft D.R."/>
            <person name="McCorrison J."/>
            <person name="Torralba M."/>
            <person name="Gillis M."/>
            <person name="Haft D.H."/>
            <person name="Methe B."/>
            <person name="Sutton G."/>
            <person name="Nelson K.E."/>
        </authorList>
    </citation>
    <scope>NUCLEOTIDE SEQUENCE [LARGE SCALE GENOMIC DNA]</scope>
    <source>
        <strain evidence="13 14">ATCC 35536</strain>
    </source>
</reference>
<dbReference type="PANTHER" id="PTHR32243">
    <property type="entry name" value="MALTOSE TRANSPORT SYSTEM PERMEASE-RELATED"/>
    <property type="match status" value="1"/>
</dbReference>
<feature type="transmembrane region" description="Helical" evidence="11">
    <location>
        <begin position="140"/>
        <end position="162"/>
    </location>
</feature>
<dbReference type="InterPro" id="IPR050901">
    <property type="entry name" value="BP-dep_ABC_trans_perm"/>
</dbReference>
<dbReference type="EMBL" id="AVQI01000080">
    <property type="protein sequence ID" value="ERJ98459.1"/>
    <property type="molecule type" value="Genomic_DNA"/>
</dbReference>
<keyword evidence="7 11" id="KW-0812">Transmembrane</keyword>
<evidence type="ECO:0000256" key="10">
    <source>
        <dbReference type="ARBA" id="ARBA00041109"/>
    </source>
</evidence>
<dbReference type="InterPro" id="IPR000515">
    <property type="entry name" value="MetI-like"/>
</dbReference>
<comment type="subcellular location">
    <subcellularLocation>
        <location evidence="2 11">Cell membrane</location>
        <topology evidence="2 11">Multi-pass membrane protein</topology>
    </subcellularLocation>
</comment>
<dbReference type="Gene3D" id="1.10.3720.10">
    <property type="entry name" value="MetI-like"/>
    <property type="match status" value="1"/>
</dbReference>
<dbReference type="Pfam" id="PF00528">
    <property type="entry name" value="BPD_transp_1"/>
    <property type="match status" value="1"/>
</dbReference>
<evidence type="ECO:0000256" key="9">
    <source>
        <dbReference type="ARBA" id="ARBA00023136"/>
    </source>
</evidence>
<evidence type="ECO:0000259" key="12">
    <source>
        <dbReference type="PROSITE" id="PS50928"/>
    </source>
</evidence>
<evidence type="ECO:0000313" key="13">
    <source>
        <dbReference type="EMBL" id="ERJ98459.1"/>
    </source>
</evidence>
<comment type="caution">
    <text evidence="13">The sequence shown here is derived from an EMBL/GenBank/DDBJ whole genome shotgun (WGS) entry which is preliminary data.</text>
</comment>
<feature type="transmembrane region" description="Helical" evidence="11">
    <location>
        <begin position="106"/>
        <end position="128"/>
    </location>
</feature>
<accession>A0ABP2YIA1</accession>
<evidence type="ECO:0000256" key="6">
    <source>
        <dbReference type="ARBA" id="ARBA00022597"/>
    </source>
</evidence>
<protein>
    <recommendedName>
        <fullName evidence="10">Maltose/maltodextrin transport system permease protein MalG</fullName>
    </recommendedName>
</protein>
<evidence type="ECO:0000256" key="11">
    <source>
        <dbReference type="RuleBase" id="RU363032"/>
    </source>
</evidence>
<evidence type="ECO:0000256" key="3">
    <source>
        <dbReference type="ARBA" id="ARBA00009047"/>
    </source>
</evidence>